<keyword evidence="2" id="KW-0808">Transferase</keyword>
<comment type="caution">
    <text evidence="2">The sequence shown here is derived from an EMBL/GenBank/DDBJ whole genome shotgun (WGS) entry which is preliminary data.</text>
</comment>
<organism evidence="2 3">
    <name type="scientific">Colletotrichum cuscutae</name>
    <dbReference type="NCBI Taxonomy" id="1209917"/>
    <lineage>
        <taxon>Eukaryota</taxon>
        <taxon>Fungi</taxon>
        <taxon>Dikarya</taxon>
        <taxon>Ascomycota</taxon>
        <taxon>Pezizomycotina</taxon>
        <taxon>Sordariomycetes</taxon>
        <taxon>Hypocreomycetidae</taxon>
        <taxon>Glomerellales</taxon>
        <taxon>Glomerellaceae</taxon>
        <taxon>Colletotrichum</taxon>
        <taxon>Colletotrichum acutatum species complex</taxon>
    </lineage>
</organism>
<dbReference type="PANTHER" id="PTHR43591:SF110">
    <property type="entry name" value="RHODANESE DOMAIN-CONTAINING PROTEIN"/>
    <property type="match status" value="1"/>
</dbReference>
<dbReference type="Proteomes" id="UP001239213">
    <property type="component" value="Unassembled WGS sequence"/>
</dbReference>
<keyword evidence="3" id="KW-1185">Reference proteome</keyword>
<dbReference type="EMBL" id="MPDP01000078">
    <property type="protein sequence ID" value="KAK1484529.1"/>
    <property type="molecule type" value="Genomic_DNA"/>
</dbReference>
<protein>
    <submittedName>
        <fullName evidence="2">Methyltransferase</fullName>
    </submittedName>
</protein>
<accession>A0AAI9Y805</accession>
<evidence type="ECO:0000313" key="3">
    <source>
        <dbReference type="Proteomes" id="UP001239213"/>
    </source>
</evidence>
<gene>
    <name evidence="2" type="ORF">CCUS01_15543</name>
</gene>
<dbReference type="InterPro" id="IPR029063">
    <property type="entry name" value="SAM-dependent_MTases_sf"/>
</dbReference>
<dbReference type="GO" id="GO:0008168">
    <property type="term" value="F:methyltransferase activity"/>
    <property type="evidence" value="ECO:0007669"/>
    <property type="project" value="UniProtKB-KW"/>
</dbReference>
<evidence type="ECO:0000256" key="1">
    <source>
        <dbReference type="ARBA" id="ARBA00038158"/>
    </source>
</evidence>
<proteinExistence type="inferred from homology"/>
<dbReference type="AlphaFoldDB" id="A0AAI9Y805"/>
<dbReference type="GO" id="GO:0032259">
    <property type="term" value="P:methylation"/>
    <property type="evidence" value="ECO:0007669"/>
    <property type="project" value="UniProtKB-KW"/>
</dbReference>
<sequence>MSSQTGQNGRADNQYLAMVGDVQAELTRLQVQHRWIQMCLKDKIVFAPVNTTNGGLRILDMGCADGTLLRDLQKQVPPSAHMVGADVSTIFLPTSAQGNIRYVTHDVCDPPAGDLKGQFDLAHVRNVLHSAHRSGIEQAIANLADTLAPGGWLQIMELDISPDQPNQPQSLKDLIHIIGTMFEKQGMDRKYASKIPEAMKMAGLQNVKVERVECGIGKVHGDEAAVKSSIEPFMHTIPLVARNAQLLVPDMDPVIYTYLEERYIKEMTEQGGIFPANVFMAQKPVA</sequence>
<dbReference type="PANTHER" id="PTHR43591">
    <property type="entry name" value="METHYLTRANSFERASE"/>
    <property type="match status" value="1"/>
</dbReference>
<comment type="similarity">
    <text evidence="1">Belongs to the methyltransferase superfamily. LaeA methyltransferase family.</text>
</comment>
<name>A0AAI9Y805_9PEZI</name>
<dbReference type="Pfam" id="PF13489">
    <property type="entry name" value="Methyltransf_23"/>
    <property type="match status" value="1"/>
</dbReference>
<dbReference type="Gene3D" id="3.40.50.150">
    <property type="entry name" value="Vaccinia Virus protein VP39"/>
    <property type="match status" value="1"/>
</dbReference>
<reference evidence="2" key="1">
    <citation type="submission" date="2016-11" db="EMBL/GenBank/DDBJ databases">
        <title>The genome sequence of Colletotrichum cuscutae.</title>
        <authorList>
            <person name="Baroncelli R."/>
        </authorList>
    </citation>
    <scope>NUCLEOTIDE SEQUENCE</scope>
    <source>
        <strain evidence="2">IMI 304802</strain>
    </source>
</reference>
<dbReference type="SUPFAM" id="SSF53335">
    <property type="entry name" value="S-adenosyl-L-methionine-dependent methyltransferases"/>
    <property type="match status" value="1"/>
</dbReference>
<dbReference type="CDD" id="cd02440">
    <property type="entry name" value="AdoMet_MTases"/>
    <property type="match status" value="1"/>
</dbReference>
<evidence type="ECO:0000313" key="2">
    <source>
        <dbReference type="EMBL" id="KAK1484529.1"/>
    </source>
</evidence>
<keyword evidence="2" id="KW-0489">Methyltransferase</keyword>